<evidence type="ECO:0000256" key="3">
    <source>
        <dbReference type="ARBA" id="ARBA00022448"/>
    </source>
</evidence>
<dbReference type="Pfam" id="PF21342">
    <property type="entry name" value="SoxA-TsdA_cyt-c"/>
    <property type="match status" value="2"/>
</dbReference>
<feature type="signal peptide" evidence="15">
    <location>
        <begin position="1"/>
        <end position="23"/>
    </location>
</feature>
<name>A0ABX2TCZ4_9PROT</name>
<evidence type="ECO:0000256" key="14">
    <source>
        <dbReference type="PIRNR" id="PIRNR038455"/>
    </source>
</evidence>
<accession>A0ABX2TCZ4</accession>
<comment type="similarity">
    <text evidence="11 14">Belongs to the SoxA family.</text>
</comment>
<evidence type="ECO:0000256" key="7">
    <source>
        <dbReference type="ARBA" id="ARBA00022729"/>
    </source>
</evidence>
<dbReference type="PIRSF" id="PIRSF038455">
    <property type="entry name" value="SoxA"/>
    <property type="match status" value="1"/>
</dbReference>
<evidence type="ECO:0000256" key="1">
    <source>
        <dbReference type="ARBA" id="ARBA00004418"/>
    </source>
</evidence>
<keyword evidence="4 14" id="KW-0349">Heme</keyword>
<proteinExistence type="inferred from homology"/>
<evidence type="ECO:0000259" key="16">
    <source>
        <dbReference type="Pfam" id="PF21342"/>
    </source>
</evidence>
<evidence type="ECO:0000256" key="12">
    <source>
        <dbReference type="ARBA" id="ARBA00048077"/>
    </source>
</evidence>
<feature type="chain" id="PRO_5047072731" description="SoxAX cytochrome complex subunit A" evidence="15">
    <location>
        <begin position="24"/>
        <end position="261"/>
    </location>
</feature>
<comment type="catalytic activity">
    <reaction evidence="13 14">
        <text>S-sulfanyl-L-cysteinyl-[SoxY protein] + thiosulfate + 2 Fe(III)-[cytochrome c] = S-(2-sulfodisulfanyl)-L-cysteinyl-[SoxY protein] + 2 Fe(II)-[cytochrome c] + 2 H(+)</text>
        <dbReference type="Rhea" id="RHEA:51224"/>
        <dbReference type="Rhea" id="RHEA-COMP:10350"/>
        <dbReference type="Rhea" id="RHEA-COMP:14399"/>
        <dbReference type="Rhea" id="RHEA-COMP:14689"/>
        <dbReference type="Rhea" id="RHEA-COMP:14690"/>
        <dbReference type="ChEBI" id="CHEBI:15378"/>
        <dbReference type="ChEBI" id="CHEBI:29033"/>
        <dbReference type="ChEBI" id="CHEBI:29034"/>
        <dbReference type="ChEBI" id="CHEBI:33542"/>
        <dbReference type="ChEBI" id="CHEBI:61963"/>
        <dbReference type="ChEBI" id="CHEBI:140664"/>
        <dbReference type="EC" id="2.8.5.2"/>
    </reaction>
</comment>
<sequence length="261" mass="27945">MTRGGRAVGVTAAALLAGGVAGAADVEPDARRSGADFMAPETRAMQADDASNPGMLWVLEGERLWAEPAGPEGRACATCHGDAARTMRGVAARYPAFDNGSDRPVDLAGRIDQCRQARQGAPPLARESDPLLALTAYVAHQSRGMPVAPPGDTRLDPFRENGRRLFQQPLGQLGLACANCHDERWDGRLGGAPITQAHPTAYPLYRLEWQALGSLQRRLRNCMAGVRAEPLPFGAPELIELELHLMQRAAGMPMETPGVRP</sequence>
<keyword evidence="18" id="KW-1185">Reference proteome</keyword>
<evidence type="ECO:0000256" key="6">
    <source>
        <dbReference type="ARBA" id="ARBA00022723"/>
    </source>
</evidence>
<comment type="catalytic activity">
    <reaction evidence="12 14">
        <text>L-cysteinyl-[SoxY protein] + thiosulfate + 2 Fe(III)-[cytochrome c] = S-sulfosulfanyl-L-cysteinyl-[SoxY protein] + 2 Fe(II)-[cytochrome c] + 2 H(+)</text>
        <dbReference type="Rhea" id="RHEA:56720"/>
        <dbReference type="Rhea" id="RHEA-COMP:10350"/>
        <dbReference type="Rhea" id="RHEA-COMP:14328"/>
        <dbReference type="Rhea" id="RHEA-COMP:14399"/>
        <dbReference type="Rhea" id="RHEA-COMP:14691"/>
        <dbReference type="ChEBI" id="CHEBI:15378"/>
        <dbReference type="ChEBI" id="CHEBI:29033"/>
        <dbReference type="ChEBI" id="CHEBI:29034"/>
        <dbReference type="ChEBI" id="CHEBI:29950"/>
        <dbReference type="ChEBI" id="CHEBI:33542"/>
        <dbReference type="ChEBI" id="CHEBI:139321"/>
        <dbReference type="EC" id="2.8.5.2"/>
    </reaction>
</comment>
<evidence type="ECO:0000256" key="9">
    <source>
        <dbReference type="ARBA" id="ARBA00022982"/>
    </source>
</evidence>
<comment type="subcellular location">
    <subcellularLocation>
        <location evidence="1 14">Periplasm</location>
    </subcellularLocation>
</comment>
<keyword evidence="7 15" id="KW-0732">Signal</keyword>
<dbReference type="Gene3D" id="1.10.760.10">
    <property type="entry name" value="Cytochrome c-like domain"/>
    <property type="match status" value="2"/>
</dbReference>
<reference evidence="17 18" key="1">
    <citation type="submission" date="2020-05" db="EMBL/GenBank/DDBJ databases">
        <title>Azospirillum oleiclasticum sp. nov, a nitrogen-fixing and heavy crude oil-emulsifying bacterium isolated from the crude oil of Yumen Oilfield.</title>
        <authorList>
            <person name="Wu D."/>
            <person name="Cai M."/>
            <person name="Zhang X."/>
        </authorList>
    </citation>
    <scope>NUCLEOTIDE SEQUENCE [LARGE SCALE GENOMIC DNA]</scope>
    <source>
        <strain evidence="17 18">ROY-1-1-2</strain>
    </source>
</reference>
<dbReference type="NCBIfam" id="TIGR04484">
    <property type="entry name" value="thiosulf_SoxA"/>
    <property type="match status" value="1"/>
</dbReference>
<dbReference type="EMBL" id="JABFDB010000010">
    <property type="protein sequence ID" value="NYZ21067.1"/>
    <property type="molecule type" value="Genomic_DNA"/>
</dbReference>
<dbReference type="SUPFAM" id="SSF46626">
    <property type="entry name" value="Cytochrome c"/>
    <property type="match status" value="2"/>
</dbReference>
<dbReference type="RefSeq" id="WP_180282835.1">
    <property type="nucleotide sequence ID" value="NZ_JABFDB010000010.1"/>
</dbReference>
<organism evidence="17 18">
    <name type="scientific">Azospirillum oleiclasticum</name>
    <dbReference type="NCBI Taxonomy" id="2735135"/>
    <lineage>
        <taxon>Bacteria</taxon>
        <taxon>Pseudomonadati</taxon>
        <taxon>Pseudomonadota</taxon>
        <taxon>Alphaproteobacteria</taxon>
        <taxon>Rhodospirillales</taxon>
        <taxon>Azospirillaceae</taxon>
        <taxon>Azospirillum</taxon>
    </lineage>
</organism>
<evidence type="ECO:0000256" key="5">
    <source>
        <dbReference type="ARBA" id="ARBA00022679"/>
    </source>
</evidence>
<keyword evidence="6 14" id="KW-0479">Metal-binding</keyword>
<keyword evidence="3 14" id="KW-0813">Transport</keyword>
<keyword evidence="8 14" id="KW-0574">Periplasm</keyword>
<dbReference type="InterPro" id="IPR009056">
    <property type="entry name" value="Cyt_c-like_dom"/>
</dbReference>
<protein>
    <recommendedName>
        <fullName evidence="14">SoxAX cytochrome complex subunit A</fullName>
        <ecNumber evidence="14">2.8.5.2</ecNumber>
    </recommendedName>
    <alternativeName>
        <fullName evidence="14">Protein SoxA</fullName>
    </alternativeName>
    <alternativeName>
        <fullName evidence="14">Sulfur oxidizing protein A</fullName>
    </alternativeName>
    <alternativeName>
        <fullName evidence="14">Thiosulfate-oxidizing multienzyme system protein SoxA</fullName>
    </alternativeName>
</protein>
<evidence type="ECO:0000256" key="13">
    <source>
        <dbReference type="ARBA" id="ARBA00048423"/>
    </source>
</evidence>
<keyword evidence="5 14" id="KW-0808">Transferase</keyword>
<evidence type="ECO:0000313" key="18">
    <source>
        <dbReference type="Proteomes" id="UP000584642"/>
    </source>
</evidence>
<dbReference type="InterPro" id="IPR025710">
    <property type="entry name" value="SoxA"/>
</dbReference>
<dbReference type="EC" id="2.8.5.2" evidence="14"/>
<dbReference type="InterPro" id="IPR036909">
    <property type="entry name" value="Cyt_c-like_dom_sf"/>
</dbReference>
<evidence type="ECO:0000256" key="2">
    <source>
        <dbReference type="ARBA" id="ARBA00011530"/>
    </source>
</evidence>
<evidence type="ECO:0000313" key="17">
    <source>
        <dbReference type="EMBL" id="NYZ21067.1"/>
    </source>
</evidence>
<comment type="caution">
    <text evidence="17">The sequence shown here is derived from an EMBL/GenBank/DDBJ whole genome shotgun (WGS) entry which is preliminary data.</text>
</comment>
<evidence type="ECO:0000256" key="11">
    <source>
        <dbReference type="ARBA" id="ARBA00025746"/>
    </source>
</evidence>
<gene>
    <name evidence="17" type="primary">soxA</name>
    <name evidence="17" type="ORF">HND93_15230</name>
</gene>
<evidence type="ECO:0000256" key="15">
    <source>
        <dbReference type="SAM" id="SignalP"/>
    </source>
</evidence>
<feature type="domain" description="Cytochrome c" evidence="16">
    <location>
        <begin position="161"/>
        <end position="254"/>
    </location>
</feature>
<evidence type="ECO:0000256" key="8">
    <source>
        <dbReference type="ARBA" id="ARBA00022764"/>
    </source>
</evidence>
<evidence type="ECO:0000256" key="10">
    <source>
        <dbReference type="ARBA" id="ARBA00023004"/>
    </source>
</evidence>
<evidence type="ECO:0000256" key="4">
    <source>
        <dbReference type="ARBA" id="ARBA00022617"/>
    </source>
</evidence>
<keyword evidence="9 14" id="KW-0249">Electron transport</keyword>
<feature type="domain" description="Cytochrome c" evidence="16">
    <location>
        <begin position="60"/>
        <end position="147"/>
    </location>
</feature>
<keyword evidence="10 14" id="KW-0408">Iron</keyword>
<dbReference type="Proteomes" id="UP000584642">
    <property type="component" value="Unassembled WGS sequence"/>
</dbReference>
<comment type="subunit">
    <text evidence="2 14">Heterodimer of SoxA and SoxX.</text>
</comment>